<evidence type="ECO:0000256" key="2">
    <source>
        <dbReference type="ARBA" id="ARBA00022912"/>
    </source>
</evidence>
<dbReference type="SUPFAM" id="SSF55753">
    <property type="entry name" value="Actin depolymerizing proteins"/>
    <property type="match status" value="2"/>
</dbReference>
<dbReference type="Gene3D" id="3.90.190.10">
    <property type="entry name" value="Protein tyrosine phosphatase superfamily"/>
    <property type="match status" value="1"/>
</dbReference>
<name>A0A8T2SG15_CERRI</name>
<dbReference type="InterPro" id="IPR000340">
    <property type="entry name" value="Dual-sp_phosphatase_cat-dom"/>
</dbReference>
<dbReference type="SUPFAM" id="SSF52799">
    <property type="entry name" value="(Phosphotyrosine protein) phosphatases II"/>
    <property type="match status" value="1"/>
</dbReference>
<dbReference type="PROSITE" id="PS00383">
    <property type="entry name" value="TYR_PHOSPHATASE_1"/>
    <property type="match status" value="1"/>
</dbReference>
<evidence type="ECO:0000313" key="7">
    <source>
        <dbReference type="Proteomes" id="UP000825935"/>
    </source>
</evidence>
<feature type="region of interest" description="Disordered" evidence="3">
    <location>
        <begin position="50"/>
        <end position="76"/>
    </location>
</feature>
<keyword evidence="2" id="KW-0904">Protein phosphatase</keyword>
<dbReference type="PANTHER" id="PTHR46381">
    <property type="entry name" value="MKPA PROTEIN"/>
    <property type="match status" value="1"/>
</dbReference>
<dbReference type="EMBL" id="CM035425">
    <property type="protein sequence ID" value="KAH7331307.1"/>
    <property type="molecule type" value="Genomic_DNA"/>
</dbReference>
<dbReference type="InterPro" id="IPR007122">
    <property type="entry name" value="Villin/Gelsolin"/>
</dbReference>
<evidence type="ECO:0000259" key="4">
    <source>
        <dbReference type="PROSITE" id="PS50054"/>
    </source>
</evidence>
<organism evidence="6 7">
    <name type="scientific">Ceratopteris richardii</name>
    <name type="common">Triangle waterfern</name>
    <dbReference type="NCBI Taxonomy" id="49495"/>
    <lineage>
        <taxon>Eukaryota</taxon>
        <taxon>Viridiplantae</taxon>
        <taxon>Streptophyta</taxon>
        <taxon>Embryophyta</taxon>
        <taxon>Tracheophyta</taxon>
        <taxon>Polypodiopsida</taxon>
        <taxon>Polypodiidae</taxon>
        <taxon>Polypodiales</taxon>
        <taxon>Pteridineae</taxon>
        <taxon>Pteridaceae</taxon>
        <taxon>Parkerioideae</taxon>
        <taxon>Ceratopteris</taxon>
    </lineage>
</organism>
<keyword evidence="1" id="KW-0378">Hydrolase</keyword>
<feature type="region of interest" description="Disordered" evidence="3">
    <location>
        <begin position="606"/>
        <end position="636"/>
    </location>
</feature>
<evidence type="ECO:0000256" key="1">
    <source>
        <dbReference type="ARBA" id="ARBA00022801"/>
    </source>
</evidence>
<feature type="domain" description="Tyrosine-protein phosphatase" evidence="4">
    <location>
        <begin position="150"/>
        <end position="293"/>
    </location>
</feature>
<comment type="caution">
    <text evidence="6">The sequence shown here is derived from an EMBL/GenBank/DDBJ whole genome shotgun (WGS) entry which is preliminary data.</text>
</comment>
<feature type="region of interest" description="Disordered" evidence="3">
    <location>
        <begin position="528"/>
        <end position="548"/>
    </location>
</feature>
<dbReference type="AlphaFoldDB" id="A0A8T2SG15"/>
<dbReference type="EMBL" id="CM035425">
    <property type="protein sequence ID" value="KAH7331305.1"/>
    <property type="molecule type" value="Genomic_DNA"/>
</dbReference>
<keyword evidence="7" id="KW-1185">Reference proteome</keyword>
<dbReference type="InterPro" id="IPR020422">
    <property type="entry name" value="TYR_PHOSPHATASE_DUAL_dom"/>
</dbReference>
<dbReference type="OrthoDB" id="165342at2759"/>
<dbReference type="Pfam" id="PF00782">
    <property type="entry name" value="DSPc"/>
    <property type="match status" value="1"/>
</dbReference>
<gene>
    <name evidence="6" type="ORF">KP509_20G025500</name>
</gene>
<evidence type="ECO:0000313" key="6">
    <source>
        <dbReference type="EMBL" id="KAH7331307.1"/>
    </source>
</evidence>
<dbReference type="PROSITE" id="PS50056">
    <property type="entry name" value="TYR_PHOSPHATASE_2"/>
    <property type="match status" value="1"/>
</dbReference>
<dbReference type="EMBL" id="CM035425">
    <property type="protein sequence ID" value="KAH7331304.1"/>
    <property type="molecule type" value="Genomic_DNA"/>
</dbReference>
<dbReference type="Proteomes" id="UP000825935">
    <property type="component" value="Chromosome 20"/>
</dbReference>
<dbReference type="PROSITE" id="PS50054">
    <property type="entry name" value="TYR_PHOSPHATASE_DUAL"/>
    <property type="match status" value="1"/>
</dbReference>
<dbReference type="InterPro" id="IPR029006">
    <property type="entry name" value="ADF-H/Gelsolin-like_dom_sf"/>
</dbReference>
<dbReference type="OMA" id="IGEWPNP"/>
<protein>
    <submittedName>
        <fullName evidence="6">Uncharacterized protein</fullName>
    </submittedName>
</protein>
<sequence>MVGKGPDDNADYCKFPNVRKNFWRSATWNAGKASSLSSNTPVLDVDEAANINEGRNPPQTPRSQEHTSSLRARTPHLPLQPLTIARRSCDSWPSTGLDDCPDLVSPVTPGRRRVKAGLDIKLDLASVHRSIVEPTEIQLRRDKFALYDKQCSRVAKYHIYLGSDAIARDLDILQENRITHVLNCVGFVCPEYFKQDLEYKTLWLQDNPCEDLISLLYDVFDYFEEVREQGGRVFVHCCQGVSRSTSLVIAYIMWREHKSFEEAFQDVKAARGVANPNMGFACQLLQCQRRMHAAPMSPKSVPRMYRLAPHSAYDPLHLVLKSCVNPGPGLLDSRGAFVIHAPSFIFLWIGQSCDSKMAQEAEETLGQIVRYEKAEASVRIYIEGNEGTDFWNCFTDHSLPCEKELVGNLDNFSSESAKKPSSQYGSKWDSDVAAGSRKVSSNDADYCMYQLARQGGVIPPFPFNNGAVDAMPVRIPVHDDGWSVLRRKASSRKLLDSKHRFSFQGRISNVFSPNNISMGSSSPNFSPFSFSSTSSSTPAGSDSSFDSPLSSMGVLSPINAETGTTASIGCSSPSIGILQIVSHSKAFANAGGCKGLQSSLAERRGSLPPRLQLPNSEDMPPPAPRGASRKPRLPPLVMTEDHAAKNTKKDCKDKNVDSLVTAEKLASAQYISLARESSCIVACDKLHEQPKCGAVLSTNNNPPVKRTPENDSSFLYVLPELERISLFDADDLDTKGVFLLLESGCLKKDSHQKVVHIWVGQQQAGNKEVQDSDADKEWHQVGQEYVSQLQLPNDTPIHVVREGYESDEFWEAFNRGCWWQ</sequence>
<evidence type="ECO:0000256" key="3">
    <source>
        <dbReference type="SAM" id="MobiDB-lite"/>
    </source>
</evidence>
<dbReference type="InterPro" id="IPR000387">
    <property type="entry name" value="Tyr_Pase_dom"/>
</dbReference>
<dbReference type="PANTHER" id="PTHR46381:SF2">
    <property type="entry name" value="MAP KINASE PHOSPHATASE"/>
    <property type="match status" value="1"/>
</dbReference>
<dbReference type="InterPro" id="IPR029021">
    <property type="entry name" value="Prot-tyrosine_phosphatase-like"/>
</dbReference>
<reference evidence="6" key="1">
    <citation type="submission" date="2021-08" db="EMBL/GenBank/DDBJ databases">
        <title>WGS assembly of Ceratopteris richardii.</title>
        <authorList>
            <person name="Marchant D.B."/>
            <person name="Chen G."/>
            <person name="Jenkins J."/>
            <person name="Shu S."/>
            <person name="Leebens-Mack J."/>
            <person name="Grimwood J."/>
            <person name="Schmutz J."/>
            <person name="Soltis P."/>
            <person name="Soltis D."/>
            <person name="Chen Z.-H."/>
        </authorList>
    </citation>
    <scope>NUCLEOTIDE SEQUENCE</scope>
    <source>
        <strain evidence="6">Whitten #5841</strain>
        <tissue evidence="6">Leaf</tissue>
    </source>
</reference>
<feature type="domain" description="Tyrosine specific protein phosphatases" evidence="5">
    <location>
        <begin position="210"/>
        <end position="271"/>
    </location>
</feature>
<proteinExistence type="predicted"/>
<dbReference type="InterPro" id="IPR057528">
    <property type="entry name" value="MPK1_C"/>
</dbReference>
<dbReference type="Gene3D" id="3.40.20.10">
    <property type="entry name" value="Severin"/>
    <property type="match status" value="2"/>
</dbReference>
<dbReference type="SMART" id="SM00262">
    <property type="entry name" value="GEL"/>
    <property type="match status" value="2"/>
</dbReference>
<dbReference type="InterPro" id="IPR016130">
    <property type="entry name" value="Tyr_Pase_AS"/>
</dbReference>
<dbReference type="CDD" id="cd14498">
    <property type="entry name" value="DSP"/>
    <property type="match status" value="1"/>
</dbReference>
<accession>A0A8T2SG15</accession>
<evidence type="ECO:0000259" key="5">
    <source>
        <dbReference type="PROSITE" id="PS50056"/>
    </source>
</evidence>
<dbReference type="GO" id="GO:0004721">
    <property type="term" value="F:phosphoprotein phosphatase activity"/>
    <property type="evidence" value="ECO:0007669"/>
    <property type="project" value="UniProtKB-KW"/>
</dbReference>
<dbReference type="SMART" id="SM00195">
    <property type="entry name" value="DSPc"/>
    <property type="match status" value="1"/>
</dbReference>
<dbReference type="GO" id="GO:0051015">
    <property type="term" value="F:actin filament binding"/>
    <property type="evidence" value="ECO:0007669"/>
    <property type="project" value="InterPro"/>
</dbReference>
<dbReference type="EMBL" id="CM035425">
    <property type="protein sequence ID" value="KAH7331306.1"/>
    <property type="molecule type" value="Genomic_DNA"/>
</dbReference>
<dbReference type="Pfam" id="PF25466">
    <property type="entry name" value="MPK1_gelsolin_C"/>
    <property type="match status" value="1"/>
</dbReference>